<evidence type="ECO:0000313" key="1">
    <source>
        <dbReference type="EMBL" id="BCO37882.1"/>
    </source>
</evidence>
<dbReference type="AlphaFoldDB" id="A0A2G8BJE3"/>
<dbReference type="Pfam" id="PF13411">
    <property type="entry name" value="MerR_1"/>
    <property type="match status" value="1"/>
</dbReference>
<dbReference type="InterPro" id="IPR000551">
    <property type="entry name" value="MerR-type_HTH_dom"/>
</dbReference>
<dbReference type="Gene3D" id="1.10.1660.10">
    <property type="match status" value="1"/>
</dbReference>
<dbReference type="OrthoDB" id="9800334at2"/>
<name>A0A2G8BJE3_9MYCO</name>
<accession>A0A2G8BJE3</accession>
<dbReference type="PROSITE" id="PS50937">
    <property type="entry name" value="HTH_MERR_2"/>
    <property type="match status" value="1"/>
</dbReference>
<sequence length="305" mass="32443">MTADGPAVAERGPQSGDQARPRYTVRAAAQLLGVPTATLRSWTHRYGIGPAEHRPGAHRLYSDTDLQMLRHMRTLIDQGASPQSAARTAMASATPGYAETAPLLAAAFGLDAVNAALIIERHLRHYGVLDTWDLLVRPVFAVIESRQREGEKCIDIEHMLSWAVARSFQQIPMPPTGTPTSVILACTANETHALPLEALRAALCERGRGVLMLGAAVPVEAVIDALARSSPPRAVVIWSQTAGTADAAMIRTVGNATPQVMAAGPGWDSVRLPPATVRPKSLRDAVQKLTTHTDPAAMAPACPDS</sequence>
<reference evidence="1 2" key="1">
    <citation type="submission" date="2020-12" db="EMBL/GenBank/DDBJ databases">
        <title>Complete genome sequence of Mycobacterium heckeshornense JCM 15655T, closely related to a pathogenic non-tuberculous mycobacterial species Mycobacterium xenopi.</title>
        <authorList>
            <person name="Yoshida M."/>
            <person name="Fukano H."/>
            <person name="Asakura T."/>
            <person name="Suzuki M."/>
            <person name="Hoshino Y."/>
        </authorList>
    </citation>
    <scope>NUCLEOTIDE SEQUENCE [LARGE SCALE GENOMIC DNA]</scope>
    <source>
        <strain evidence="1 2">JCM 15655</strain>
    </source>
</reference>
<dbReference type="Gene3D" id="3.40.50.280">
    <property type="entry name" value="Cobalamin-binding domain"/>
    <property type="match status" value="1"/>
</dbReference>
<protein>
    <submittedName>
        <fullName evidence="1">MerR family transcriptional regulator</fullName>
    </submittedName>
</protein>
<dbReference type="GO" id="GO:0003677">
    <property type="term" value="F:DNA binding"/>
    <property type="evidence" value="ECO:0007669"/>
    <property type="project" value="InterPro"/>
</dbReference>
<dbReference type="RefSeq" id="WP_048889543.1">
    <property type="nucleotide sequence ID" value="NZ_AP024237.1"/>
</dbReference>
<dbReference type="SUPFAM" id="SSF46955">
    <property type="entry name" value="Putative DNA-binding domain"/>
    <property type="match status" value="1"/>
</dbReference>
<dbReference type="InterPro" id="IPR009061">
    <property type="entry name" value="DNA-bd_dom_put_sf"/>
</dbReference>
<dbReference type="SMART" id="SM00422">
    <property type="entry name" value="HTH_MERR"/>
    <property type="match status" value="1"/>
</dbReference>
<dbReference type="GO" id="GO:0006355">
    <property type="term" value="P:regulation of DNA-templated transcription"/>
    <property type="evidence" value="ECO:0007669"/>
    <property type="project" value="InterPro"/>
</dbReference>
<keyword evidence="2" id="KW-1185">Reference proteome</keyword>
<dbReference type="EMBL" id="AP024237">
    <property type="protein sequence ID" value="BCO37882.1"/>
    <property type="molecule type" value="Genomic_DNA"/>
</dbReference>
<proteinExistence type="predicted"/>
<dbReference type="STRING" id="110505.ACT16_00805"/>
<dbReference type="Proteomes" id="UP000595446">
    <property type="component" value="Chromosome"/>
</dbReference>
<dbReference type="CDD" id="cd01104">
    <property type="entry name" value="HTH_MlrA-CarA"/>
    <property type="match status" value="1"/>
</dbReference>
<gene>
    <name evidence="1" type="ORF">MHEC_43150</name>
</gene>
<organism evidence="1 2">
    <name type="scientific">Mycobacterium heckeshornense</name>
    <dbReference type="NCBI Taxonomy" id="110505"/>
    <lineage>
        <taxon>Bacteria</taxon>
        <taxon>Bacillati</taxon>
        <taxon>Actinomycetota</taxon>
        <taxon>Actinomycetes</taxon>
        <taxon>Mycobacteriales</taxon>
        <taxon>Mycobacteriaceae</taxon>
        <taxon>Mycobacterium</taxon>
    </lineage>
</organism>
<evidence type="ECO:0000313" key="2">
    <source>
        <dbReference type="Proteomes" id="UP000595446"/>
    </source>
</evidence>